<comment type="caution">
    <text evidence="1">The sequence shown here is derived from an EMBL/GenBank/DDBJ whole genome shotgun (WGS) entry which is preliminary data.</text>
</comment>
<keyword evidence="2" id="KW-1185">Reference proteome</keyword>
<proteinExistence type="predicted"/>
<dbReference type="EMBL" id="JAATIS010001241">
    <property type="protein sequence ID" value="KAG2466396.1"/>
    <property type="molecule type" value="Genomic_DNA"/>
</dbReference>
<protein>
    <submittedName>
        <fullName evidence="1">SCND3 protein</fullName>
    </submittedName>
</protein>
<feature type="non-terminal residue" evidence="1">
    <location>
        <position position="157"/>
    </location>
</feature>
<dbReference type="SUPFAM" id="SSF53098">
    <property type="entry name" value="Ribonuclease H-like"/>
    <property type="match status" value="1"/>
</dbReference>
<dbReference type="AlphaFoldDB" id="A0A8X8BU42"/>
<name>A0A8X8BU42_POLSE</name>
<dbReference type="InterPro" id="IPR012337">
    <property type="entry name" value="RNaseH-like_sf"/>
</dbReference>
<accession>A0A8X8BU42</accession>
<dbReference type="Proteomes" id="UP000886611">
    <property type="component" value="Unassembled WGS sequence"/>
</dbReference>
<feature type="non-terminal residue" evidence="1">
    <location>
        <position position="1"/>
    </location>
</feature>
<sequence>MRRIVEMAIDIENQVVEGIKKSRCFAIQLDESTDVSNHAILLCFVRYSEDEDIREELLCCLDLPGRTTGSAIFNALDEYFQVQGLDWSKCVGVCTDGAVSMTRRRSGVVAKIKEVVHPEVLSTHCMIHREHLAAKKLSTELKTVMNDTVKIINEICS</sequence>
<dbReference type="PANTHER" id="PTHR45913:SF19">
    <property type="entry name" value="LOW QUALITY PROTEIN: ZINC FINGER BED DOMAIN-CONTAINING PROTEIN 5-LIKE"/>
    <property type="match status" value="1"/>
</dbReference>
<gene>
    <name evidence="1" type="primary">Zbed9_8</name>
    <name evidence="1" type="ORF">GTO96_0020438</name>
</gene>
<evidence type="ECO:0000313" key="2">
    <source>
        <dbReference type="Proteomes" id="UP000886611"/>
    </source>
</evidence>
<reference evidence="1 2" key="1">
    <citation type="journal article" date="2021" name="Cell">
        <title>Tracing the genetic footprints of vertebrate landing in non-teleost ray-finned fishes.</title>
        <authorList>
            <person name="Bi X."/>
            <person name="Wang K."/>
            <person name="Yang L."/>
            <person name="Pan H."/>
            <person name="Jiang H."/>
            <person name="Wei Q."/>
            <person name="Fang M."/>
            <person name="Yu H."/>
            <person name="Zhu C."/>
            <person name="Cai Y."/>
            <person name="He Y."/>
            <person name="Gan X."/>
            <person name="Zeng H."/>
            <person name="Yu D."/>
            <person name="Zhu Y."/>
            <person name="Jiang H."/>
            <person name="Qiu Q."/>
            <person name="Yang H."/>
            <person name="Zhang Y.E."/>
            <person name="Wang W."/>
            <person name="Zhu M."/>
            <person name="He S."/>
            <person name="Zhang G."/>
        </authorList>
    </citation>
    <scope>NUCLEOTIDE SEQUENCE [LARGE SCALE GENOMIC DNA]</scope>
    <source>
        <strain evidence="1">Bchr_013</strain>
    </source>
</reference>
<organism evidence="1 2">
    <name type="scientific">Polypterus senegalus</name>
    <name type="common">Senegal bichir</name>
    <dbReference type="NCBI Taxonomy" id="55291"/>
    <lineage>
        <taxon>Eukaryota</taxon>
        <taxon>Metazoa</taxon>
        <taxon>Chordata</taxon>
        <taxon>Craniata</taxon>
        <taxon>Vertebrata</taxon>
        <taxon>Euteleostomi</taxon>
        <taxon>Actinopterygii</taxon>
        <taxon>Polypteriformes</taxon>
        <taxon>Polypteridae</taxon>
        <taxon>Polypterus</taxon>
    </lineage>
</organism>
<evidence type="ECO:0000313" key="1">
    <source>
        <dbReference type="EMBL" id="KAG2466396.1"/>
    </source>
</evidence>
<dbReference type="PANTHER" id="PTHR45913">
    <property type="entry name" value="EPM2A-INTERACTING PROTEIN 1"/>
    <property type="match status" value="1"/>
</dbReference>